<accession>A0A382WZP4</accession>
<gene>
    <name evidence="1" type="ORF">METZ01_LOCUS416933</name>
</gene>
<reference evidence="1" key="1">
    <citation type="submission" date="2018-05" db="EMBL/GenBank/DDBJ databases">
        <authorList>
            <person name="Lanie J.A."/>
            <person name="Ng W.-L."/>
            <person name="Kazmierczak K.M."/>
            <person name="Andrzejewski T.M."/>
            <person name="Davidsen T.M."/>
            <person name="Wayne K.J."/>
            <person name="Tettelin H."/>
            <person name="Glass J.I."/>
            <person name="Rusch D."/>
            <person name="Podicherti R."/>
            <person name="Tsui H.-C.T."/>
            <person name="Winkler M.E."/>
        </authorList>
    </citation>
    <scope>NUCLEOTIDE SEQUENCE</scope>
</reference>
<dbReference type="EMBL" id="UINC01163655">
    <property type="protein sequence ID" value="SVD64079.1"/>
    <property type="molecule type" value="Genomic_DNA"/>
</dbReference>
<dbReference type="AlphaFoldDB" id="A0A382WZP4"/>
<sequence length="49" mass="5434">MMAELTLPRISFDGLNVGTYRSGKKTESPVLGFRAFFGIRCFTPNVPNP</sequence>
<evidence type="ECO:0000313" key="1">
    <source>
        <dbReference type="EMBL" id="SVD64079.1"/>
    </source>
</evidence>
<protein>
    <submittedName>
        <fullName evidence="1">Uncharacterized protein</fullName>
    </submittedName>
</protein>
<organism evidence="1">
    <name type="scientific">marine metagenome</name>
    <dbReference type="NCBI Taxonomy" id="408172"/>
    <lineage>
        <taxon>unclassified sequences</taxon>
        <taxon>metagenomes</taxon>
        <taxon>ecological metagenomes</taxon>
    </lineage>
</organism>
<feature type="non-terminal residue" evidence="1">
    <location>
        <position position="49"/>
    </location>
</feature>
<proteinExistence type="predicted"/>
<name>A0A382WZP4_9ZZZZ</name>